<keyword evidence="5" id="KW-0479">Metal-binding</keyword>
<comment type="function">
    <text evidence="2">Purine nucleoside enzyme that catalyzes the phosphorolysis of adenosine and inosine nucleosides, yielding D-ribose 1-phosphate and the respective free bases, adenine and hypoxanthine. Also catalyzes the phosphorolysis of S-methyl-5'-thioadenosine into adenine and S-methyl-5-thio-alpha-D-ribose 1-phosphate. Also has adenosine deaminase activity.</text>
</comment>
<dbReference type="Proteomes" id="UP000218785">
    <property type="component" value="Chromosome"/>
</dbReference>
<dbReference type="KEGG" id="ttq:NIES37_55360"/>
<dbReference type="Gene3D" id="3.60.140.10">
    <property type="entry name" value="CNF1/YfiH-like putative cysteine hydrolases"/>
    <property type="match status" value="1"/>
</dbReference>
<accession>A0A1Z4N723</accession>
<keyword evidence="7" id="KW-0862">Zinc</keyword>
<dbReference type="GO" id="GO:0016787">
    <property type="term" value="F:hydrolase activity"/>
    <property type="evidence" value="ECO:0007669"/>
    <property type="project" value="UniProtKB-KW"/>
</dbReference>
<comment type="catalytic activity">
    <reaction evidence="9">
        <text>adenosine + phosphate = alpha-D-ribose 1-phosphate + adenine</text>
        <dbReference type="Rhea" id="RHEA:27642"/>
        <dbReference type="ChEBI" id="CHEBI:16335"/>
        <dbReference type="ChEBI" id="CHEBI:16708"/>
        <dbReference type="ChEBI" id="CHEBI:43474"/>
        <dbReference type="ChEBI" id="CHEBI:57720"/>
        <dbReference type="EC" id="2.4.2.1"/>
    </reaction>
    <physiologicalReaction direction="left-to-right" evidence="9">
        <dbReference type="Rhea" id="RHEA:27643"/>
    </physiologicalReaction>
</comment>
<keyword evidence="13" id="KW-1185">Reference proteome</keyword>
<evidence type="ECO:0000256" key="5">
    <source>
        <dbReference type="ARBA" id="ARBA00022723"/>
    </source>
</evidence>
<dbReference type="GO" id="GO:0005507">
    <property type="term" value="F:copper ion binding"/>
    <property type="evidence" value="ECO:0007669"/>
    <property type="project" value="TreeGrafter"/>
</dbReference>
<dbReference type="AlphaFoldDB" id="A0A1Z4N723"/>
<keyword evidence="4" id="KW-0808">Transferase</keyword>
<evidence type="ECO:0000256" key="10">
    <source>
        <dbReference type="ARBA" id="ARBA00049893"/>
    </source>
</evidence>
<comment type="catalytic activity">
    <reaction evidence="8">
        <text>adenosine + H2O + H(+) = inosine + NH4(+)</text>
        <dbReference type="Rhea" id="RHEA:24408"/>
        <dbReference type="ChEBI" id="CHEBI:15377"/>
        <dbReference type="ChEBI" id="CHEBI:15378"/>
        <dbReference type="ChEBI" id="CHEBI:16335"/>
        <dbReference type="ChEBI" id="CHEBI:17596"/>
        <dbReference type="ChEBI" id="CHEBI:28938"/>
        <dbReference type="EC" id="3.5.4.4"/>
    </reaction>
    <physiologicalReaction direction="left-to-right" evidence="8">
        <dbReference type="Rhea" id="RHEA:24409"/>
    </physiologicalReaction>
</comment>
<evidence type="ECO:0000256" key="8">
    <source>
        <dbReference type="ARBA" id="ARBA00047989"/>
    </source>
</evidence>
<dbReference type="InterPro" id="IPR011324">
    <property type="entry name" value="Cytotoxic_necrot_fac-like_cat"/>
</dbReference>
<dbReference type="Pfam" id="PF02578">
    <property type="entry name" value="Cu-oxidase_4"/>
    <property type="match status" value="1"/>
</dbReference>
<dbReference type="NCBIfam" id="TIGR00726">
    <property type="entry name" value="peptidoglycan editing factor PgeF"/>
    <property type="match status" value="1"/>
</dbReference>
<sequence length="267" mass="29416">MHTWHWRNWEGMPYLTCSILEPWQHGFFTQPFWPRSPQELTQVLQPDASVYRLKQVHGNTVLTPQEIDHKLSNGGDDVDGEGDSALASADGLVSEQPLQAVWVASADCTPVLIGDITTGQVAAIHAGWRGTAKKIVPQAIARLKAQGSKLENLRIAMGPAIAGEVYQVSVEVAAEIGSSIVTHEEEQKIVDALHELPNSPLIPDPDPGKVRVDVRRVNTLQIESLGISDEQIAIAPYCTYQTPEHFFSYRREQQKKVQWSGIVSGNG</sequence>
<dbReference type="GO" id="GO:0017061">
    <property type="term" value="F:S-methyl-5-thioadenosine phosphorylase activity"/>
    <property type="evidence" value="ECO:0007669"/>
    <property type="project" value="UniProtKB-EC"/>
</dbReference>
<evidence type="ECO:0000313" key="12">
    <source>
        <dbReference type="EMBL" id="BAZ01533.1"/>
    </source>
</evidence>
<dbReference type="PANTHER" id="PTHR30616:SF2">
    <property type="entry name" value="PURINE NUCLEOSIDE PHOSPHORYLASE LACC1"/>
    <property type="match status" value="1"/>
</dbReference>
<evidence type="ECO:0000256" key="1">
    <source>
        <dbReference type="ARBA" id="ARBA00000553"/>
    </source>
</evidence>
<comment type="catalytic activity">
    <reaction evidence="10">
        <text>S-methyl-5'-thioadenosine + phosphate = 5-(methylsulfanyl)-alpha-D-ribose 1-phosphate + adenine</text>
        <dbReference type="Rhea" id="RHEA:11852"/>
        <dbReference type="ChEBI" id="CHEBI:16708"/>
        <dbReference type="ChEBI" id="CHEBI:17509"/>
        <dbReference type="ChEBI" id="CHEBI:43474"/>
        <dbReference type="ChEBI" id="CHEBI:58533"/>
        <dbReference type="EC" id="2.4.2.28"/>
    </reaction>
    <physiologicalReaction direction="left-to-right" evidence="10">
        <dbReference type="Rhea" id="RHEA:11853"/>
    </physiologicalReaction>
</comment>
<evidence type="ECO:0000256" key="7">
    <source>
        <dbReference type="ARBA" id="ARBA00022833"/>
    </source>
</evidence>
<gene>
    <name evidence="12" type="ORF">NIES37_55360</name>
</gene>
<comment type="similarity">
    <text evidence="3 11">Belongs to the purine nucleoside phosphorylase YfiH/LACC1 family.</text>
</comment>
<evidence type="ECO:0000256" key="6">
    <source>
        <dbReference type="ARBA" id="ARBA00022801"/>
    </source>
</evidence>
<proteinExistence type="inferred from homology"/>
<dbReference type="CDD" id="cd16833">
    <property type="entry name" value="YfiH"/>
    <property type="match status" value="1"/>
</dbReference>
<dbReference type="EMBL" id="AP018248">
    <property type="protein sequence ID" value="BAZ01533.1"/>
    <property type="molecule type" value="Genomic_DNA"/>
</dbReference>
<evidence type="ECO:0000313" key="13">
    <source>
        <dbReference type="Proteomes" id="UP000218785"/>
    </source>
</evidence>
<dbReference type="RefSeq" id="WP_096581159.1">
    <property type="nucleotide sequence ID" value="NZ_CAWNJS010000001.1"/>
</dbReference>
<evidence type="ECO:0000256" key="9">
    <source>
        <dbReference type="ARBA" id="ARBA00048968"/>
    </source>
</evidence>
<organism evidence="12 13">
    <name type="scientific">Tolypothrix tenuis PCC 7101</name>
    <dbReference type="NCBI Taxonomy" id="231146"/>
    <lineage>
        <taxon>Bacteria</taxon>
        <taxon>Bacillati</taxon>
        <taxon>Cyanobacteriota</taxon>
        <taxon>Cyanophyceae</taxon>
        <taxon>Nostocales</taxon>
        <taxon>Tolypothrichaceae</taxon>
        <taxon>Tolypothrix</taxon>
    </lineage>
</organism>
<name>A0A1Z4N723_9CYAN</name>
<keyword evidence="6" id="KW-0378">Hydrolase</keyword>
<evidence type="ECO:0000256" key="4">
    <source>
        <dbReference type="ARBA" id="ARBA00022679"/>
    </source>
</evidence>
<evidence type="ECO:0000256" key="11">
    <source>
        <dbReference type="RuleBase" id="RU361274"/>
    </source>
</evidence>
<dbReference type="SUPFAM" id="SSF64438">
    <property type="entry name" value="CNF1/YfiH-like putative cysteine hydrolases"/>
    <property type="match status" value="1"/>
</dbReference>
<dbReference type="InterPro" id="IPR003730">
    <property type="entry name" value="Cu_polyphenol_OxRdtase"/>
</dbReference>
<dbReference type="InterPro" id="IPR038371">
    <property type="entry name" value="Cu_polyphenol_OxRdtase_sf"/>
</dbReference>
<protein>
    <recommendedName>
        <fullName evidence="11">Purine nucleoside phosphorylase</fullName>
    </recommendedName>
</protein>
<dbReference type="PANTHER" id="PTHR30616">
    <property type="entry name" value="UNCHARACTERIZED PROTEIN YFIH"/>
    <property type="match status" value="1"/>
</dbReference>
<reference evidence="12 13" key="1">
    <citation type="submission" date="2017-06" db="EMBL/GenBank/DDBJ databases">
        <title>Genome sequencing of cyanobaciteial culture collection at National Institute for Environmental Studies (NIES).</title>
        <authorList>
            <person name="Hirose Y."/>
            <person name="Shimura Y."/>
            <person name="Fujisawa T."/>
            <person name="Nakamura Y."/>
            <person name="Kawachi M."/>
        </authorList>
    </citation>
    <scope>NUCLEOTIDE SEQUENCE [LARGE SCALE GENOMIC DNA]</scope>
    <source>
        <strain evidence="12 13">NIES-37</strain>
    </source>
</reference>
<evidence type="ECO:0000256" key="3">
    <source>
        <dbReference type="ARBA" id="ARBA00007353"/>
    </source>
</evidence>
<evidence type="ECO:0000256" key="2">
    <source>
        <dbReference type="ARBA" id="ARBA00003215"/>
    </source>
</evidence>
<comment type="catalytic activity">
    <reaction evidence="1">
        <text>inosine + phosphate = alpha-D-ribose 1-phosphate + hypoxanthine</text>
        <dbReference type="Rhea" id="RHEA:27646"/>
        <dbReference type="ChEBI" id="CHEBI:17368"/>
        <dbReference type="ChEBI" id="CHEBI:17596"/>
        <dbReference type="ChEBI" id="CHEBI:43474"/>
        <dbReference type="ChEBI" id="CHEBI:57720"/>
        <dbReference type="EC" id="2.4.2.1"/>
    </reaction>
    <physiologicalReaction direction="left-to-right" evidence="1">
        <dbReference type="Rhea" id="RHEA:27647"/>
    </physiologicalReaction>
</comment>